<dbReference type="InterPro" id="IPR025886">
    <property type="entry name" value="PP2-like"/>
</dbReference>
<organism evidence="1 2">
    <name type="scientific">Olea europaea subsp. europaea</name>
    <dbReference type="NCBI Taxonomy" id="158383"/>
    <lineage>
        <taxon>Eukaryota</taxon>
        <taxon>Viridiplantae</taxon>
        <taxon>Streptophyta</taxon>
        <taxon>Embryophyta</taxon>
        <taxon>Tracheophyta</taxon>
        <taxon>Spermatophyta</taxon>
        <taxon>Magnoliopsida</taxon>
        <taxon>eudicotyledons</taxon>
        <taxon>Gunneridae</taxon>
        <taxon>Pentapetalae</taxon>
        <taxon>asterids</taxon>
        <taxon>lamiids</taxon>
        <taxon>Lamiales</taxon>
        <taxon>Oleaceae</taxon>
        <taxon>Oleeae</taxon>
        <taxon>Olea</taxon>
    </lineage>
</organism>
<reference evidence="1 2" key="1">
    <citation type="submission" date="2019-12" db="EMBL/GenBank/DDBJ databases">
        <authorList>
            <person name="Alioto T."/>
            <person name="Alioto T."/>
            <person name="Gomez Garrido J."/>
        </authorList>
    </citation>
    <scope>NUCLEOTIDE SEQUENCE [LARGE SCALE GENOMIC DNA]</scope>
</reference>
<evidence type="ECO:0000313" key="1">
    <source>
        <dbReference type="EMBL" id="CAA2957948.1"/>
    </source>
</evidence>
<dbReference type="EMBL" id="CACTIH010000245">
    <property type="protein sequence ID" value="CAA2957948.1"/>
    <property type="molecule type" value="Genomic_DNA"/>
</dbReference>
<gene>
    <name evidence="1" type="ORF">OLEA9_A038749</name>
</gene>
<dbReference type="PANTHER" id="PTHR32278:SF85">
    <property type="entry name" value="F-BOX PROTEIN PP2-B11-LIKE"/>
    <property type="match status" value="1"/>
</dbReference>
<protein>
    <submittedName>
        <fullName evidence="1">Uncharacterized protein</fullName>
    </submittedName>
</protein>
<dbReference type="PANTHER" id="PTHR32278">
    <property type="entry name" value="F-BOX DOMAIN-CONTAINING PROTEIN"/>
    <property type="match status" value="1"/>
</dbReference>
<keyword evidence="2" id="KW-1185">Reference proteome</keyword>
<accession>A0A8S0PUV9</accession>
<sequence length="141" mass="15777">MLVAYMCSTVVVELRNTTLLDIGGKIDAKNLVKNTRYNAYLVFKLKEGSKGLERAKAIVRFAEDIAPGMDHPATDVFLVNKTGADVGHIPRPLNYGWKEIKLGDFTLGEKDKGQVEMRLFEKEECNLKPSLIVKGIEIRPN</sequence>
<dbReference type="Pfam" id="PF14299">
    <property type="entry name" value="PP2"/>
    <property type="match status" value="1"/>
</dbReference>
<evidence type="ECO:0000313" key="2">
    <source>
        <dbReference type="Proteomes" id="UP000594638"/>
    </source>
</evidence>
<proteinExistence type="predicted"/>
<dbReference type="Proteomes" id="UP000594638">
    <property type="component" value="Unassembled WGS sequence"/>
</dbReference>
<comment type="caution">
    <text evidence="1">The sequence shown here is derived from an EMBL/GenBank/DDBJ whole genome shotgun (WGS) entry which is preliminary data.</text>
</comment>
<dbReference type="Gramene" id="OE9A038749T1">
    <property type="protein sequence ID" value="OE9A038749C1"/>
    <property type="gene ID" value="OE9A038749"/>
</dbReference>
<dbReference type="AlphaFoldDB" id="A0A8S0PUV9"/>
<name>A0A8S0PUV9_OLEEU</name>